<evidence type="ECO:0000256" key="9">
    <source>
        <dbReference type="NCBIfam" id="TIGR00152"/>
    </source>
</evidence>
<feature type="binding site" evidence="8">
    <location>
        <begin position="11"/>
        <end position="16"/>
    </location>
    <ligand>
        <name>ATP</name>
        <dbReference type="ChEBI" id="CHEBI:30616"/>
    </ligand>
</feature>
<dbReference type="AlphaFoldDB" id="A0A1R0IST5"/>
<sequence length="199" mass="23114">MRVIGLTGSIGTGKSEVSRILQELGAQVIDADRLTHHLQQRGQEVWRAIWQHYGWSVLGPDGQLLRRKLGHRIFLDPRERQGLNAIVHPVVQQHITRQLAELSQRGYHVAVIDMPLLIEGNWRHVVDEIWVVYAPLDLQLQRVIERDHLGQEEALRRIQAQMPIDEKLRYADYVIDNQGSLERLREQVTRLWRNANATV</sequence>
<dbReference type="RefSeq" id="WP_076005420.1">
    <property type="nucleotide sequence ID" value="NZ_MDZD01000012.1"/>
</dbReference>
<keyword evidence="4 8" id="KW-0547">Nucleotide-binding</keyword>
<comment type="subcellular location">
    <subcellularLocation>
        <location evidence="8">Cytoplasm</location>
    </subcellularLocation>
</comment>
<comment type="catalytic activity">
    <reaction evidence="8">
        <text>3'-dephospho-CoA + ATP = ADP + CoA + H(+)</text>
        <dbReference type="Rhea" id="RHEA:18245"/>
        <dbReference type="ChEBI" id="CHEBI:15378"/>
        <dbReference type="ChEBI" id="CHEBI:30616"/>
        <dbReference type="ChEBI" id="CHEBI:57287"/>
        <dbReference type="ChEBI" id="CHEBI:57328"/>
        <dbReference type="ChEBI" id="CHEBI:456216"/>
        <dbReference type="EC" id="2.7.1.24"/>
    </reaction>
</comment>
<proteinExistence type="inferred from homology"/>
<dbReference type="Pfam" id="PF01121">
    <property type="entry name" value="CoaE"/>
    <property type="match status" value="1"/>
</dbReference>
<dbReference type="SUPFAM" id="SSF52540">
    <property type="entry name" value="P-loop containing nucleoside triphosphate hydrolases"/>
    <property type="match status" value="1"/>
</dbReference>
<dbReference type="GO" id="GO:0005737">
    <property type="term" value="C:cytoplasm"/>
    <property type="evidence" value="ECO:0007669"/>
    <property type="project" value="UniProtKB-SubCell"/>
</dbReference>
<keyword evidence="5 8" id="KW-0418">Kinase</keyword>
<evidence type="ECO:0000256" key="3">
    <source>
        <dbReference type="ARBA" id="ARBA00022679"/>
    </source>
</evidence>
<evidence type="ECO:0000256" key="8">
    <source>
        <dbReference type="HAMAP-Rule" id="MF_00376"/>
    </source>
</evidence>
<dbReference type="InterPro" id="IPR001977">
    <property type="entry name" value="Depp_CoAkinase"/>
</dbReference>
<dbReference type="HAMAP" id="MF_00376">
    <property type="entry name" value="Dephospho_CoA_kinase"/>
    <property type="match status" value="1"/>
</dbReference>
<dbReference type="PANTHER" id="PTHR10695:SF46">
    <property type="entry name" value="BIFUNCTIONAL COENZYME A SYNTHASE-RELATED"/>
    <property type="match status" value="1"/>
</dbReference>
<dbReference type="FunFam" id="3.40.50.300:FF:000991">
    <property type="entry name" value="Dephospho-CoA kinase"/>
    <property type="match status" value="1"/>
</dbReference>
<dbReference type="GO" id="GO:0004140">
    <property type="term" value="F:dephospho-CoA kinase activity"/>
    <property type="evidence" value="ECO:0007669"/>
    <property type="project" value="UniProtKB-UniRule"/>
</dbReference>
<reference evidence="10 11" key="1">
    <citation type="journal article" date="2014" name="BMC Genomics">
        <title>Comparison of environmental and isolate Sulfobacillus genomes reveals diverse carbon, sulfur, nitrogen, and hydrogen metabolisms.</title>
        <authorList>
            <person name="Justice N.B."/>
            <person name="Norman A."/>
            <person name="Brown C.T."/>
            <person name="Singh A."/>
            <person name="Thomas B.C."/>
            <person name="Banfield J.F."/>
        </authorList>
    </citation>
    <scope>NUCLEOTIDE SEQUENCE [LARGE SCALE GENOMIC DNA]</scope>
    <source>
        <strain evidence="10">AMDSBA5</strain>
    </source>
</reference>
<keyword evidence="7 8" id="KW-0173">Coenzyme A biosynthesis</keyword>
<evidence type="ECO:0000313" key="11">
    <source>
        <dbReference type="Proteomes" id="UP000242705"/>
    </source>
</evidence>
<dbReference type="InterPro" id="IPR027417">
    <property type="entry name" value="P-loop_NTPase"/>
</dbReference>
<dbReference type="EMBL" id="PXYX01000017">
    <property type="protein sequence ID" value="PSR26965.1"/>
    <property type="molecule type" value="Genomic_DNA"/>
</dbReference>
<keyword evidence="6 8" id="KW-0067">ATP-binding</keyword>
<name>A0A1R0IST5_SULTH</name>
<evidence type="ECO:0000256" key="6">
    <source>
        <dbReference type="ARBA" id="ARBA00022840"/>
    </source>
</evidence>
<evidence type="ECO:0000313" key="10">
    <source>
        <dbReference type="EMBL" id="PSR26965.1"/>
    </source>
</evidence>
<comment type="function">
    <text evidence="8">Catalyzes the phosphorylation of the 3'-hydroxyl group of dephosphocoenzyme A to form coenzyme A.</text>
</comment>
<dbReference type="EC" id="2.7.1.24" evidence="8 9"/>
<accession>A0A1R0IST5</accession>
<evidence type="ECO:0000256" key="5">
    <source>
        <dbReference type="ARBA" id="ARBA00022777"/>
    </source>
</evidence>
<organism evidence="10 11">
    <name type="scientific">Sulfobacillus thermosulfidooxidans</name>
    <dbReference type="NCBI Taxonomy" id="28034"/>
    <lineage>
        <taxon>Bacteria</taxon>
        <taxon>Bacillati</taxon>
        <taxon>Bacillota</taxon>
        <taxon>Clostridia</taxon>
        <taxon>Eubacteriales</taxon>
        <taxon>Clostridiales Family XVII. Incertae Sedis</taxon>
        <taxon>Sulfobacillus</taxon>
    </lineage>
</organism>
<evidence type="ECO:0000256" key="7">
    <source>
        <dbReference type="ARBA" id="ARBA00022993"/>
    </source>
</evidence>
<dbReference type="NCBIfam" id="TIGR00152">
    <property type="entry name" value="dephospho-CoA kinase"/>
    <property type="match status" value="1"/>
</dbReference>
<dbReference type="PROSITE" id="PS51219">
    <property type="entry name" value="DPCK"/>
    <property type="match status" value="1"/>
</dbReference>
<comment type="pathway">
    <text evidence="8">Cofactor biosynthesis; coenzyme A biosynthesis; CoA from (R)-pantothenate: step 5/5.</text>
</comment>
<dbReference type="Gene3D" id="3.40.50.300">
    <property type="entry name" value="P-loop containing nucleotide triphosphate hydrolases"/>
    <property type="match status" value="1"/>
</dbReference>
<dbReference type="GO" id="GO:0015937">
    <property type="term" value="P:coenzyme A biosynthetic process"/>
    <property type="evidence" value="ECO:0007669"/>
    <property type="project" value="UniProtKB-UniRule"/>
</dbReference>
<evidence type="ECO:0000256" key="2">
    <source>
        <dbReference type="ARBA" id="ARBA00022490"/>
    </source>
</evidence>
<keyword evidence="3 8" id="KW-0808">Transferase</keyword>
<gene>
    <name evidence="8" type="primary">coaE</name>
    <name evidence="10" type="ORF">C7B47_09525</name>
</gene>
<keyword evidence="2 8" id="KW-0963">Cytoplasm</keyword>
<dbReference type="Proteomes" id="UP000242705">
    <property type="component" value="Unassembled WGS sequence"/>
</dbReference>
<dbReference type="PANTHER" id="PTHR10695">
    <property type="entry name" value="DEPHOSPHO-COA KINASE-RELATED"/>
    <property type="match status" value="1"/>
</dbReference>
<dbReference type="GO" id="GO:0005524">
    <property type="term" value="F:ATP binding"/>
    <property type="evidence" value="ECO:0007669"/>
    <property type="project" value="UniProtKB-UniRule"/>
</dbReference>
<evidence type="ECO:0000256" key="4">
    <source>
        <dbReference type="ARBA" id="ARBA00022741"/>
    </source>
</evidence>
<evidence type="ECO:0000256" key="1">
    <source>
        <dbReference type="ARBA" id="ARBA00009018"/>
    </source>
</evidence>
<protein>
    <recommendedName>
        <fullName evidence="8 9">Dephospho-CoA kinase</fullName>
        <ecNumber evidence="8 9">2.7.1.24</ecNumber>
    </recommendedName>
    <alternativeName>
        <fullName evidence="8">Dephosphocoenzyme A kinase</fullName>
    </alternativeName>
</protein>
<comment type="similarity">
    <text evidence="1 8">Belongs to the CoaE family.</text>
</comment>
<comment type="caution">
    <text evidence="10">The sequence shown here is derived from an EMBL/GenBank/DDBJ whole genome shotgun (WGS) entry which is preliminary data.</text>
</comment>
<dbReference type="UniPathway" id="UPA00241">
    <property type="reaction ID" value="UER00356"/>
</dbReference>
<dbReference type="CDD" id="cd02022">
    <property type="entry name" value="DPCK"/>
    <property type="match status" value="1"/>
</dbReference>